<dbReference type="InterPro" id="IPR043427">
    <property type="entry name" value="YscJ/FliF"/>
</dbReference>
<dbReference type="InterPro" id="IPR006182">
    <property type="entry name" value="FliF_N_dom"/>
</dbReference>
<dbReference type="Pfam" id="PF08345">
    <property type="entry name" value="YscJ_FliF_C"/>
    <property type="match status" value="1"/>
</dbReference>
<dbReference type="GO" id="GO:0005886">
    <property type="term" value="C:plasma membrane"/>
    <property type="evidence" value="ECO:0007669"/>
    <property type="project" value="UniProtKB-SubCell"/>
</dbReference>
<proteinExistence type="inferred from homology"/>
<dbReference type="PANTHER" id="PTHR30046">
    <property type="entry name" value="FLAGELLAR M-RING PROTEIN"/>
    <property type="match status" value="1"/>
</dbReference>
<evidence type="ECO:0000313" key="14">
    <source>
        <dbReference type="Proteomes" id="UP000426444"/>
    </source>
</evidence>
<dbReference type="InterPro" id="IPR013556">
    <property type="entry name" value="Flag_M-ring_C"/>
</dbReference>
<dbReference type="PANTHER" id="PTHR30046:SF0">
    <property type="entry name" value="FLAGELLAR M-RING PROTEIN"/>
    <property type="match status" value="1"/>
</dbReference>
<evidence type="ECO:0000313" key="13">
    <source>
        <dbReference type="EMBL" id="QGT99163.1"/>
    </source>
</evidence>
<organism evidence="13 14">
    <name type="scientific">Candidatus Syntrophocurvum alkaliphilum</name>
    <dbReference type="NCBI Taxonomy" id="2293317"/>
    <lineage>
        <taxon>Bacteria</taxon>
        <taxon>Bacillati</taxon>
        <taxon>Bacillota</taxon>
        <taxon>Clostridia</taxon>
        <taxon>Eubacteriales</taxon>
        <taxon>Syntrophomonadaceae</taxon>
        <taxon>Candidatus Syntrophocurvum</taxon>
    </lineage>
</organism>
<evidence type="ECO:0000256" key="10">
    <source>
        <dbReference type="SAM" id="Phobius"/>
    </source>
</evidence>
<dbReference type="InterPro" id="IPR045851">
    <property type="entry name" value="AMP-bd_C_sf"/>
</dbReference>
<protein>
    <recommendedName>
        <fullName evidence="9">Flagellar M-ring protein</fullName>
    </recommendedName>
</protein>
<feature type="transmembrane region" description="Helical" evidence="10">
    <location>
        <begin position="448"/>
        <end position="468"/>
    </location>
</feature>
<dbReference type="Gene3D" id="3.30.300.30">
    <property type="match status" value="1"/>
</dbReference>
<evidence type="ECO:0000256" key="6">
    <source>
        <dbReference type="ARBA" id="ARBA00022989"/>
    </source>
</evidence>
<gene>
    <name evidence="13" type="ORF">SYNTR_0570</name>
</gene>
<keyword evidence="13" id="KW-0282">Flagellum</keyword>
<evidence type="ECO:0000256" key="5">
    <source>
        <dbReference type="ARBA" id="ARBA00022692"/>
    </source>
</evidence>
<dbReference type="AlphaFoldDB" id="A0A6I6D855"/>
<evidence type="ECO:0000256" key="1">
    <source>
        <dbReference type="ARBA" id="ARBA00004117"/>
    </source>
</evidence>
<name>A0A6I6D855_9FIRM</name>
<dbReference type="PRINTS" id="PR01009">
    <property type="entry name" value="FLGMRINGFLIF"/>
</dbReference>
<keyword evidence="5 10" id="KW-0812">Transmembrane</keyword>
<dbReference type="OrthoDB" id="9807026at2"/>
<evidence type="ECO:0000256" key="3">
    <source>
        <dbReference type="ARBA" id="ARBA00007971"/>
    </source>
</evidence>
<keyword evidence="7 10" id="KW-0472">Membrane</keyword>
<accession>A0A6I6D855</accession>
<evidence type="ECO:0000256" key="2">
    <source>
        <dbReference type="ARBA" id="ARBA00004651"/>
    </source>
</evidence>
<dbReference type="GO" id="GO:0009431">
    <property type="term" value="C:bacterial-type flagellum basal body, MS ring"/>
    <property type="evidence" value="ECO:0007669"/>
    <property type="project" value="InterPro"/>
</dbReference>
<reference evidence="14" key="1">
    <citation type="journal article" date="2019" name="Microbiology">
        <title>Complete Genome Sequence of an Uncultured Bacterium of the Candidate Phylum Bipolaricaulota.</title>
        <authorList>
            <person name="Kadnikov V.V."/>
            <person name="Mardanov A.V."/>
            <person name="Beletsky A.V."/>
            <person name="Frank Y.A."/>
            <person name="Karnachuk O.V."/>
            <person name="Ravin N.V."/>
        </authorList>
    </citation>
    <scope>NUCLEOTIDE SEQUENCE [LARGE SCALE GENOMIC DNA]</scope>
</reference>
<dbReference type="Proteomes" id="UP000426444">
    <property type="component" value="Chromosome"/>
</dbReference>
<evidence type="ECO:0000256" key="7">
    <source>
        <dbReference type="ARBA" id="ARBA00023136"/>
    </source>
</evidence>
<keyword evidence="8 9" id="KW-0975">Bacterial flagellum</keyword>
<keyword evidence="14" id="KW-1185">Reference proteome</keyword>
<evidence type="ECO:0000256" key="4">
    <source>
        <dbReference type="ARBA" id="ARBA00022475"/>
    </source>
</evidence>
<evidence type="ECO:0000256" key="8">
    <source>
        <dbReference type="ARBA" id="ARBA00023143"/>
    </source>
</evidence>
<keyword evidence="6 10" id="KW-1133">Transmembrane helix</keyword>
<dbReference type="InterPro" id="IPR000067">
    <property type="entry name" value="FlgMring_FliF"/>
</dbReference>
<feature type="domain" description="Flagellar M-ring C-terminal" evidence="12">
    <location>
        <begin position="257"/>
        <end position="410"/>
    </location>
</feature>
<dbReference type="EMBL" id="CP046457">
    <property type="protein sequence ID" value="QGT99163.1"/>
    <property type="molecule type" value="Genomic_DNA"/>
</dbReference>
<evidence type="ECO:0000256" key="9">
    <source>
        <dbReference type="PIRNR" id="PIRNR004862"/>
    </source>
</evidence>
<keyword evidence="13" id="KW-0969">Cilium</keyword>
<evidence type="ECO:0000259" key="11">
    <source>
        <dbReference type="Pfam" id="PF01514"/>
    </source>
</evidence>
<dbReference type="GO" id="GO:0071973">
    <property type="term" value="P:bacterial-type flagellum-dependent cell motility"/>
    <property type="evidence" value="ECO:0007669"/>
    <property type="project" value="InterPro"/>
</dbReference>
<comment type="subcellular location">
    <subcellularLocation>
        <location evidence="1 9">Bacterial flagellum basal body</location>
    </subcellularLocation>
    <subcellularLocation>
        <location evidence="2">Cell membrane</location>
        <topology evidence="2">Multi-pass membrane protein</topology>
    </subcellularLocation>
</comment>
<dbReference type="KEGG" id="salq:SYNTR_0570"/>
<comment type="similarity">
    <text evidence="3 9">Belongs to the FliF family.</text>
</comment>
<dbReference type="GO" id="GO:0003774">
    <property type="term" value="F:cytoskeletal motor activity"/>
    <property type="evidence" value="ECO:0007669"/>
    <property type="project" value="InterPro"/>
</dbReference>
<dbReference type="Pfam" id="PF01514">
    <property type="entry name" value="YscJ_FliF"/>
    <property type="match status" value="1"/>
</dbReference>
<feature type="transmembrane region" description="Helical" evidence="10">
    <location>
        <begin position="28"/>
        <end position="47"/>
    </location>
</feature>
<evidence type="ECO:0000259" key="12">
    <source>
        <dbReference type="Pfam" id="PF08345"/>
    </source>
</evidence>
<keyword evidence="13" id="KW-0966">Cell projection</keyword>
<comment type="function">
    <text evidence="9">The M ring may be actively involved in energy transduction.</text>
</comment>
<keyword evidence="4" id="KW-1003">Cell membrane</keyword>
<sequence>MENFVTRLKHFASRAKEFWSNTTLNQRVLFCGALLLTVIVIIVLLTGSRTGDFVTLYTELDDRDAAAITEKLEEYRVSYQFADNGRTILVPYNEKHEARLKLASEDLPRGPVGFEIFQESSFGETQEDKRVKYQMALQGELERTIQSLNKINSARVHLVIPEPTLFSDREEFPSASVTVRVRDHNTLNKSEVKGIVNLVANSIEKLDPENVVVVDQNANILSDPLDSMESSSDMLKVQAAMKRQVEREKQQAIQSMLDKTLGPDNAVVRVNAELNFDQREQLDERYFHDPDGRFIRSEELIEESGEQTTPAQQGIPGVDENVPEYLEEEGENGYSSYESSHTTRNYEINRTETITTYSVGDIKYDYLTVAVLVNNEVADQAFLGADNQERADSIRGIVATAAGLRENRENENVLLDDNIAVTFMDFYTEPEEDIVEATFMEELLRSPYTPWFILGLIITILIMVWLLARRRKVDDESLTETNQFETVVEEEINIDDIIDKNLTPEEKERQKVKQEVDKIIDQDPDNAAQVIKTWLSED</sequence>
<dbReference type="NCBIfam" id="TIGR00206">
    <property type="entry name" value="fliF"/>
    <property type="match status" value="1"/>
</dbReference>
<dbReference type="RefSeq" id="WP_156203086.1">
    <property type="nucleotide sequence ID" value="NZ_CP046457.1"/>
</dbReference>
<dbReference type="PIRSF" id="PIRSF004862">
    <property type="entry name" value="FliF"/>
    <property type="match status" value="1"/>
</dbReference>
<feature type="domain" description="Flagellar M-ring N-terminal" evidence="11">
    <location>
        <begin position="52"/>
        <end position="222"/>
    </location>
</feature>